<evidence type="ECO:0000256" key="2">
    <source>
        <dbReference type="PROSITE-ProRule" id="PRU00335"/>
    </source>
</evidence>
<dbReference type="PRINTS" id="PR00455">
    <property type="entry name" value="HTHTETR"/>
</dbReference>
<evidence type="ECO:0000313" key="4">
    <source>
        <dbReference type="EMBL" id="QOL80903.1"/>
    </source>
</evidence>
<dbReference type="PANTHER" id="PTHR30055">
    <property type="entry name" value="HTH-TYPE TRANSCRIPTIONAL REGULATOR RUTR"/>
    <property type="match status" value="1"/>
</dbReference>
<dbReference type="InterPro" id="IPR013573">
    <property type="entry name" value="Tscrpt_reg_YcdC_C"/>
</dbReference>
<dbReference type="PANTHER" id="PTHR30055:SF196">
    <property type="entry name" value="HTH-TYPE TRANSCRIPTIONAL REGULATOR RUTR"/>
    <property type="match status" value="1"/>
</dbReference>
<dbReference type="Pfam" id="PF00440">
    <property type="entry name" value="TetR_N"/>
    <property type="match status" value="1"/>
</dbReference>
<dbReference type="Gene3D" id="1.10.10.60">
    <property type="entry name" value="Homeodomain-like"/>
    <property type="match status" value="1"/>
</dbReference>
<dbReference type="InterPro" id="IPR001647">
    <property type="entry name" value="HTH_TetR"/>
</dbReference>
<dbReference type="AlphaFoldDB" id="A0A7L9WLV1"/>
<proteinExistence type="predicted"/>
<feature type="domain" description="HTH tetR-type" evidence="3">
    <location>
        <begin position="12"/>
        <end position="72"/>
    </location>
</feature>
<name>A0A7L9WLV1_9RHOB</name>
<feature type="DNA-binding region" description="H-T-H motif" evidence="2">
    <location>
        <begin position="35"/>
        <end position="54"/>
    </location>
</feature>
<evidence type="ECO:0000313" key="5">
    <source>
        <dbReference type="Proteomes" id="UP000594118"/>
    </source>
</evidence>
<dbReference type="PROSITE" id="PS50977">
    <property type="entry name" value="HTH_TETR_2"/>
    <property type="match status" value="1"/>
</dbReference>
<dbReference type="GO" id="GO:0000976">
    <property type="term" value="F:transcription cis-regulatory region binding"/>
    <property type="evidence" value="ECO:0007669"/>
    <property type="project" value="TreeGrafter"/>
</dbReference>
<dbReference type="SUPFAM" id="SSF48498">
    <property type="entry name" value="Tetracyclin repressor-like, C-terminal domain"/>
    <property type="match status" value="1"/>
</dbReference>
<dbReference type="InterPro" id="IPR050109">
    <property type="entry name" value="HTH-type_TetR-like_transc_reg"/>
</dbReference>
<dbReference type="GO" id="GO:0045892">
    <property type="term" value="P:negative regulation of DNA-templated transcription"/>
    <property type="evidence" value="ECO:0007669"/>
    <property type="project" value="InterPro"/>
</dbReference>
<dbReference type="SUPFAM" id="SSF46689">
    <property type="entry name" value="Homeodomain-like"/>
    <property type="match status" value="1"/>
</dbReference>
<sequence>MTPPVARTRIQRKNIALISEAALNIFSAHGFRGATVDQIAREASLSKPNLLYYFPSKEAIHTHLLSTLMDTWLDPLRELQGTGDPLDEILTYVRRKLQMSRDHPRESRLFANEIVQGAPHILDLLSTDLKTLVDEKATIIEGWMAAGRLAPADPYHLIFSIWSLTQHYADFDVQVHAVLGPDRPDPFPQAEAYLTTLFTRMLAPSPQTPPTKAS</sequence>
<evidence type="ECO:0000259" key="3">
    <source>
        <dbReference type="PROSITE" id="PS50977"/>
    </source>
</evidence>
<dbReference type="Proteomes" id="UP000594118">
    <property type="component" value="Chromosome"/>
</dbReference>
<protein>
    <submittedName>
        <fullName evidence="4">TetR family transcriptional regulator</fullName>
    </submittedName>
</protein>
<dbReference type="EMBL" id="CP045201">
    <property type="protein sequence ID" value="QOL80903.1"/>
    <property type="molecule type" value="Genomic_DNA"/>
</dbReference>
<evidence type="ECO:0000256" key="1">
    <source>
        <dbReference type="ARBA" id="ARBA00023125"/>
    </source>
</evidence>
<organism evidence="4 5">
    <name type="scientific">Pseudooceanicola spongiae</name>
    <dbReference type="NCBI Taxonomy" id="2613965"/>
    <lineage>
        <taxon>Bacteria</taxon>
        <taxon>Pseudomonadati</taxon>
        <taxon>Pseudomonadota</taxon>
        <taxon>Alphaproteobacteria</taxon>
        <taxon>Rhodobacterales</taxon>
        <taxon>Paracoccaceae</taxon>
        <taxon>Pseudooceanicola</taxon>
    </lineage>
</organism>
<dbReference type="Pfam" id="PF08362">
    <property type="entry name" value="TetR_C_3"/>
    <property type="match status" value="1"/>
</dbReference>
<keyword evidence="5" id="KW-1185">Reference proteome</keyword>
<dbReference type="RefSeq" id="WP_193083220.1">
    <property type="nucleotide sequence ID" value="NZ_CP045201.1"/>
</dbReference>
<reference evidence="4 5" key="1">
    <citation type="submission" date="2019-10" db="EMBL/GenBank/DDBJ databases">
        <title>Pseudopuniceibacterium sp. HQ09 islated from Antarctica.</title>
        <authorList>
            <person name="Liao L."/>
            <person name="Su S."/>
            <person name="Chen B."/>
            <person name="Yu Y."/>
        </authorList>
    </citation>
    <scope>NUCLEOTIDE SEQUENCE [LARGE SCALE GENOMIC DNA]</scope>
    <source>
        <strain evidence="4 5">HQ09</strain>
    </source>
</reference>
<dbReference type="Gene3D" id="1.10.357.10">
    <property type="entry name" value="Tetracycline Repressor, domain 2"/>
    <property type="match status" value="1"/>
</dbReference>
<keyword evidence="1 2" id="KW-0238">DNA-binding</keyword>
<dbReference type="GO" id="GO:0003700">
    <property type="term" value="F:DNA-binding transcription factor activity"/>
    <property type="evidence" value="ECO:0007669"/>
    <property type="project" value="TreeGrafter"/>
</dbReference>
<dbReference type="InterPro" id="IPR036271">
    <property type="entry name" value="Tet_transcr_reg_TetR-rel_C_sf"/>
</dbReference>
<accession>A0A7L9WLV1</accession>
<gene>
    <name evidence="4" type="ORF">F3W81_08800</name>
</gene>
<dbReference type="InterPro" id="IPR009057">
    <property type="entry name" value="Homeodomain-like_sf"/>
</dbReference>
<dbReference type="KEGG" id="pshq:F3W81_08800"/>